<evidence type="ECO:0000313" key="15">
    <source>
        <dbReference type="Proteomes" id="UP001595752"/>
    </source>
</evidence>
<keyword evidence="15" id="KW-1185">Reference proteome</keyword>
<evidence type="ECO:0000256" key="5">
    <source>
        <dbReference type="ARBA" id="ARBA00018266"/>
    </source>
</evidence>
<comment type="catalytic activity">
    <reaction evidence="11 12">
        <text>cytidine + H2O + H(+) = uridine + NH4(+)</text>
        <dbReference type="Rhea" id="RHEA:16069"/>
        <dbReference type="ChEBI" id="CHEBI:15377"/>
        <dbReference type="ChEBI" id="CHEBI:15378"/>
        <dbReference type="ChEBI" id="CHEBI:16704"/>
        <dbReference type="ChEBI" id="CHEBI:17562"/>
        <dbReference type="ChEBI" id="CHEBI:28938"/>
        <dbReference type="EC" id="3.5.4.5"/>
    </reaction>
</comment>
<dbReference type="GO" id="GO:0004126">
    <property type="term" value="F:cytidine deaminase activity"/>
    <property type="evidence" value="ECO:0007669"/>
    <property type="project" value="UniProtKB-EC"/>
</dbReference>
<gene>
    <name evidence="14" type="ORF">ACFOU2_08425</name>
</gene>
<organism evidence="14 15">
    <name type="scientific">Bacillus songklensis</name>
    <dbReference type="NCBI Taxonomy" id="1069116"/>
    <lineage>
        <taxon>Bacteria</taxon>
        <taxon>Bacillati</taxon>
        <taxon>Bacillota</taxon>
        <taxon>Bacilli</taxon>
        <taxon>Bacillales</taxon>
        <taxon>Bacillaceae</taxon>
        <taxon>Bacillus</taxon>
    </lineage>
</organism>
<evidence type="ECO:0000259" key="13">
    <source>
        <dbReference type="PROSITE" id="PS51747"/>
    </source>
</evidence>
<dbReference type="PROSITE" id="PS00903">
    <property type="entry name" value="CYT_DCMP_DEAMINASES_1"/>
    <property type="match status" value="1"/>
</dbReference>
<dbReference type="InterPro" id="IPR016193">
    <property type="entry name" value="Cytidine_deaminase-like"/>
</dbReference>
<dbReference type="PANTHER" id="PTHR11644">
    <property type="entry name" value="CYTIDINE DEAMINASE"/>
    <property type="match status" value="1"/>
</dbReference>
<evidence type="ECO:0000256" key="12">
    <source>
        <dbReference type="RuleBase" id="RU364006"/>
    </source>
</evidence>
<evidence type="ECO:0000256" key="4">
    <source>
        <dbReference type="ARBA" id="ARBA00012783"/>
    </source>
</evidence>
<dbReference type="CDD" id="cd01283">
    <property type="entry name" value="cytidine_deaminase"/>
    <property type="match status" value="1"/>
</dbReference>
<feature type="domain" description="CMP/dCMP-type deaminase" evidence="13">
    <location>
        <begin position="1"/>
        <end position="128"/>
    </location>
</feature>
<dbReference type="PANTHER" id="PTHR11644:SF2">
    <property type="entry name" value="CYTIDINE DEAMINASE"/>
    <property type="match status" value="1"/>
</dbReference>
<evidence type="ECO:0000313" key="14">
    <source>
        <dbReference type="EMBL" id="MFC3883530.1"/>
    </source>
</evidence>
<comment type="cofactor">
    <cofactor evidence="1 12">
        <name>Zn(2+)</name>
        <dbReference type="ChEBI" id="CHEBI:29105"/>
    </cofactor>
</comment>
<evidence type="ECO:0000256" key="9">
    <source>
        <dbReference type="ARBA" id="ARBA00032005"/>
    </source>
</evidence>
<protein>
    <recommendedName>
        <fullName evidence="5 12">Cytidine deaminase</fullName>
        <ecNumber evidence="4 12">3.5.4.5</ecNumber>
    </recommendedName>
    <alternativeName>
        <fullName evidence="9 12">Cytidine aminohydrolase</fullName>
    </alternativeName>
</protein>
<name>A0ABV8B2Q0_9BACI</name>
<evidence type="ECO:0000256" key="1">
    <source>
        <dbReference type="ARBA" id="ARBA00001947"/>
    </source>
</evidence>
<dbReference type="Gene3D" id="3.40.140.10">
    <property type="entry name" value="Cytidine Deaminase, domain 2"/>
    <property type="match status" value="1"/>
</dbReference>
<evidence type="ECO:0000256" key="6">
    <source>
        <dbReference type="ARBA" id="ARBA00022723"/>
    </source>
</evidence>
<dbReference type="NCBIfam" id="NF004064">
    <property type="entry name" value="PRK05578.1"/>
    <property type="match status" value="1"/>
</dbReference>
<dbReference type="EC" id="3.5.4.5" evidence="4 12"/>
<dbReference type="PROSITE" id="PS51747">
    <property type="entry name" value="CYT_DCMP_DEAMINASES_2"/>
    <property type="match status" value="1"/>
</dbReference>
<accession>A0ABV8B2Q0</accession>
<keyword evidence="6 12" id="KW-0479">Metal-binding</keyword>
<comment type="function">
    <text evidence="2 12">This enzyme scavenges exogenous and endogenous cytidine and 2'-deoxycytidine for UMP synthesis.</text>
</comment>
<evidence type="ECO:0000256" key="11">
    <source>
        <dbReference type="ARBA" id="ARBA00049558"/>
    </source>
</evidence>
<reference evidence="15" key="1">
    <citation type="journal article" date="2019" name="Int. J. Syst. Evol. Microbiol.">
        <title>The Global Catalogue of Microorganisms (GCM) 10K type strain sequencing project: providing services to taxonomists for standard genome sequencing and annotation.</title>
        <authorList>
            <consortium name="The Broad Institute Genomics Platform"/>
            <consortium name="The Broad Institute Genome Sequencing Center for Infectious Disease"/>
            <person name="Wu L."/>
            <person name="Ma J."/>
        </authorList>
    </citation>
    <scope>NUCLEOTIDE SEQUENCE [LARGE SCALE GENOMIC DNA]</scope>
    <source>
        <strain evidence="15">CCUG 61889</strain>
    </source>
</reference>
<proteinExistence type="inferred from homology"/>
<dbReference type="InterPro" id="IPR050202">
    <property type="entry name" value="Cyt/Deoxycyt_deaminase"/>
</dbReference>
<comment type="similarity">
    <text evidence="3 12">Belongs to the cytidine and deoxycytidylate deaminase family.</text>
</comment>
<evidence type="ECO:0000256" key="3">
    <source>
        <dbReference type="ARBA" id="ARBA00006576"/>
    </source>
</evidence>
<dbReference type="InterPro" id="IPR006262">
    <property type="entry name" value="Cyt_deam_tetra"/>
</dbReference>
<evidence type="ECO:0000256" key="8">
    <source>
        <dbReference type="ARBA" id="ARBA00022833"/>
    </source>
</evidence>
<sequence>MDTKMLINEAIKARKQAYTPYSAFQVGAAVLTKNGNVYLGCNIENASYGLTNCAERTALFTAVANGEKDIKAIVITGDTEGPISPCGACRQVLAEFCDENTKIILTNLKGDVTETSIQELLPGFFSSKDLNR</sequence>
<dbReference type="InterPro" id="IPR016192">
    <property type="entry name" value="APOBEC/CMP_deaminase_Zn-bd"/>
</dbReference>
<dbReference type="EMBL" id="JBHRZT010000032">
    <property type="protein sequence ID" value="MFC3883530.1"/>
    <property type="molecule type" value="Genomic_DNA"/>
</dbReference>
<keyword evidence="8 12" id="KW-0862">Zinc</keyword>
<dbReference type="NCBIfam" id="TIGR01354">
    <property type="entry name" value="cyt_deam_tetra"/>
    <property type="match status" value="1"/>
</dbReference>
<comment type="catalytic activity">
    <reaction evidence="10 12">
        <text>2'-deoxycytidine + H2O + H(+) = 2'-deoxyuridine + NH4(+)</text>
        <dbReference type="Rhea" id="RHEA:13433"/>
        <dbReference type="ChEBI" id="CHEBI:15377"/>
        <dbReference type="ChEBI" id="CHEBI:15378"/>
        <dbReference type="ChEBI" id="CHEBI:15698"/>
        <dbReference type="ChEBI" id="CHEBI:16450"/>
        <dbReference type="ChEBI" id="CHEBI:28938"/>
        <dbReference type="EC" id="3.5.4.5"/>
    </reaction>
</comment>
<evidence type="ECO:0000256" key="7">
    <source>
        <dbReference type="ARBA" id="ARBA00022801"/>
    </source>
</evidence>
<dbReference type="Proteomes" id="UP001595752">
    <property type="component" value="Unassembled WGS sequence"/>
</dbReference>
<dbReference type="InterPro" id="IPR002125">
    <property type="entry name" value="CMP_dCMP_dom"/>
</dbReference>
<comment type="caution">
    <text evidence="14">The sequence shown here is derived from an EMBL/GenBank/DDBJ whole genome shotgun (WGS) entry which is preliminary data.</text>
</comment>
<evidence type="ECO:0000256" key="10">
    <source>
        <dbReference type="ARBA" id="ARBA00049252"/>
    </source>
</evidence>
<evidence type="ECO:0000256" key="2">
    <source>
        <dbReference type="ARBA" id="ARBA00003949"/>
    </source>
</evidence>
<dbReference type="Pfam" id="PF00383">
    <property type="entry name" value="dCMP_cyt_deam_1"/>
    <property type="match status" value="1"/>
</dbReference>
<dbReference type="RefSeq" id="WP_377914089.1">
    <property type="nucleotide sequence ID" value="NZ_JBHRZT010000032.1"/>
</dbReference>
<keyword evidence="7 12" id="KW-0378">Hydrolase</keyword>
<dbReference type="SUPFAM" id="SSF53927">
    <property type="entry name" value="Cytidine deaminase-like"/>
    <property type="match status" value="1"/>
</dbReference>